<dbReference type="InterPro" id="IPR038765">
    <property type="entry name" value="Papain-like_cys_pep_sf"/>
</dbReference>
<dbReference type="InterPro" id="IPR000064">
    <property type="entry name" value="NLP_P60_dom"/>
</dbReference>
<keyword evidence="2" id="KW-0645">Protease</keyword>
<dbReference type="Proteomes" id="UP000238081">
    <property type="component" value="Unassembled WGS sequence"/>
</dbReference>
<evidence type="ECO:0000256" key="4">
    <source>
        <dbReference type="ARBA" id="ARBA00022807"/>
    </source>
</evidence>
<organism evidence="6 7">
    <name type="scientific">Clostridium butyricum</name>
    <dbReference type="NCBI Taxonomy" id="1492"/>
    <lineage>
        <taxon>Bacteria</taxon>
        <taxon>Bacillati</taxon>
        <taxon>Bacillota</taxon>
        <taxon>Clostridia</taxon>
        <taxon>Eubacteriales</taxon>
        <taxon>Clostridiaceae</taxon>
        <taxon>Clostridium</taxon>
    </lineage>
</organism>
<proteinExistence type="inferred from homology"/>
<dbReference type="RefSeq" id="WP_043665709.1">
    <property type="nucleotide sequence ID" value="NZ_JSEG01000018.1"/>
</dbReference>
<dbReference type="Gene3D" id="3.90.1720.10">
    <property type="entry name" value="endopeptidase domain like (from Nostoc punctiforme)"/>
    <property type="match status" value="1"/>
</dbReference>
<dbReference type="GO" id="GO:0006508">
    <property type="term" value="P:proteolysis"/>
    <property type="evidence" value="ECO:0007669"/>
    <property type="project" value="UniProtKB-KW"/>
</dbReference>
<evidence type="ECO:0000256" key="1">
    <source>
        <dbReference type="ARBA" id="ARBA00007074"/>
    </source>
</evidence>
<feature type="domain" description="NlpC/P60" evidence="5">
    <location>
        <begin position="72"/>
        <end position="193"/>
    </location>
</feature>
<evidence type="ECO:0000256" key="3">
    <source>
        <dbReference type="ARBA" id="ARBA00022801"/>
    </source>
</evidence>
<dbReference type="GO" id="GO:0008234">
    <property type="term" value="F:cysteine-type peptidase activity"/>
    <property type="evidence" value="ECO:0007669"/>
    <property type="project" value="UniProtKB-KW"/>
</dbReference>
<evidence type="ECO:0000256" key="2">
    <source>
        <dbReference type="ARBA" id="ARBA00022670"/>
    </source>
</evidence>
<dbReference type="Pfam" id="PF00877">
    <property type="entry name" value="NLPC_P60"/>
    <property type="match status" value="1"/>
</dbReference>
<sequence length="194" mass="21913">MKKSSQLRKIAVVLSIFESSLFLFSVTNAKAIDKISMESSIIYEKSNFKDYSMFSEKCFSYEASVECDKELKNREEDIVKCAYTLIGKPYVYGATGPNEFDCSGLTQYVYRSTGKDISRTTYTQVKEGIEVNKKDLMPGDLVFFNTNGYMSHVGIYVGNGAFIHAPRTGKPVMVSSLKDGYYCERFATARRIIN</sequence>
<dbReference type="EMBL" id="LRDH01000102">
    <property type="protein sequence ID" value="PPV15122.1"/>
    <property type="molecule type" value="Genomic_DNA"/>
</dbReference>
<dbReference type="InterPro" id="IPR051202">
    <property type="entry name" value="Peptidase_C40"/>
</dbReference>
<evidence type="ECO:0000313" key="7">
    <source>
        <dbReference type="Proteomes" id="UP000238081"/>
    </source>
</evidence>
<reference evidence="6 7" key="1">
    <citation type="submission" date="2016-01" db="EMBL/GenBank/DDBJ databases">
        <title>Characterization of the Clostridium difficile lineages that are prevalent in Hong Kong and China.</title>
        <authorList>
            <person name="Kwok J.S.-L."/>
            <person name="Lam W.-Y."/>
            <person name="Ip M."/>
            <person name="Chan T.-F."/>
            <person name="Hawkey P.M."/>
            <person name="Tsui S.K.-W."/>
        </authorList>
    </citation>
    <scope>NUCLEOTIDE SEQUENCE [LARGE SCALE GENOMIC DNA]</scope>
    <source>
        <strain evidence="6 7">300064</strain>
    </source>
</reference>
<evidence type="ECO:0000313" key="6">
    <source>
        <dbReference type="EMBL" id="PPV15122.1"/>
    </source>
</evidence>
<gene>
    <name evidence="6" type="ORF">AWN73_12660</name>
</gene>
<evidence type="ECO:0000259" key="5">
    <source>
        <dbReference type="PROSITE" id="PS51935"/>
    </source>
</evidence>
<protein>
    <submittedName>
        <fullName evidence="6">Glycoside hydrolase</fullName>
    </submittedName>
</protein>
<accession>A0A2S7FBQ6</accession>
<keyword evidence="3 6" id="KW-0378">Hydrolase</keyword>
<comment type="caution">
    <text evidence="6">The sequence shown here is derived from an EMBL/GenBank/DDBJ whole genome shotgun (WGS) entry which is preliminary data.</text>
</comment>
<dbReference type="PANTHER" id="PTHR47053:SF1">
    <property type="entry name" value="MUREIN DD-ENDOPEPTIDASE MEPH-RELATED"/>
    <property type="match status" value="1"/>
</dbReference>
<name>A0A2S7FBQ6_CLOBU</name>
<dbReference type="PROSITE" id="PS51935">
    <property type="entry name" value="NLPC_P60"/>
    <property type="match status" value="1"/>
</dbReference>
<keyword evidence="4" id="KW-0788">Thiol protease</keyword>
<dbReference type="PANTHER" id="PTHR47053">
    <property type="entry name" value="MUREIN DD-ENDOPEPTIDASE MEPH-RELATED"/>
    <property type="match status" value="1"/>
</dbReference>
<comment type="similarity">
    <text evidence="1">Belongs to the peptidase C40 family.</text>
</comment>
<dbReference type="AlphaFoldDB" id="A0A2S7FBQ6"/>
<dbReference type="SUPFAM" id="SSF54001">
    <property type="entry name" value="Cysteine proteinases"/>
    <property type="match status" value="1"/>
</dbReference>